<evidence type="ECO:0000313" key="3">
    <source>
        <dbReference type="Proteomes" id="UP000603474"/>
    </source>
</evidence>
<dbReference type="Proteomes" id="UP000603474">
    <property type="component" value="Unassembled WGS sequence"/>
</dbReference>
<reference evidence="2 3" key="1">
    <citation type="submission" date="2020-08" db="EMBL/GenBank/DDBJ databases">
        <authorList>
            <person name="Liu C."/>
            <person name="Sun Q."/>
        </authorList>
    </citation>
    <scope>NUCLEOTIDE SEQUENCE [LARGE SCALE GENOMIC DNA]</scope>
    <source>
        <strain evidence="2 3">NSJ-22</strain>
    </source>
</reference>
<dbReference type="Pfam" id="PF20020">
    <property type="entry name" value="DUF6431"/>
    <property type="match status" value="1"/>
</dbReference>
<organism evidence="2 3">
    <name type="scientific">Catenibacterium faecis</name>
    <dbReference type="NCBI Taxonomy" id="2764323"/>
    <lineage>
        <taxon>Bacteria</taxon>
        <taxon>Bacillati</taxon>
        <taxon>Bacillota</taxon>
        <taxon>Erysipelotrichia</taxon>
        <taxon>Erysipelotrichales</taxon>
        <taxon>Coprobacillaceae</taxon>
        <taxon>Catenibacterium</taxon>
    </lineage>
</organism>
<dbReference type="EMBL" id="JACRWG010000123">
    <property type="protein sequence ID" value="MBC6011101.1"/>
    <property type="molecule type" value="Genomic_DNA"/>
</dbReference>
<sequence length="140" mass="16449">MIIIKLSSKIKNISENKYKKIIQLLNFSELTCPGCDSKGLFVHAYYYRHIDIFKRSHKVRVLRLRCPECGSTHAVLVEDMIPYSIASFNVIIEVIADIDFLESSHVAFLKEKYLSYFFDYVFFCKLNTRNNYFNLVQLTT</sequence>
<protein>
    <submittedName>
        <fullName evidence="2">Transposase family protein</fullName>
    </submittedName>
</protein>
<proteinExistence type="predicted"/>
<name>A0ABR7KEE2_9FIRM</name>
<keyword evidence="3" id="KW-1185">Reference proteome</keyword>
<accession>A0ABR7KEE2</accession>
<dbReference type="RefSeq" id="WP_177830167.1">
    <property type="nucleotide sequence ID" value="NZ_JACRWG010000123.1"/>
</dbReference>
<gene>
    <name evidence="2" type="ORF">H8909_12980</name>
</gene>
<feature type="domain" description="DUF6431" evidence="1">
    <location>
        <begin position="32"/>
        <end position="98"/>
    </location>
</feature>
<dbReference type="InterPro" id="IPR045536">
    <property type="entry name" value="DUF6431"/>
</dbReference>
<comment type="caution">
    <text evidence="2">The sequence shown here is derived from an EMBL/GenBank/DDBJ whole genome shotgun (WGS) entry which is preliminary data.</text>
</comment>
<evidence type="ECO:0000313" key="2">
    <source>
        <dbReference type="EMBL" id="MBC6011101.1"/>
    </source>
</evidence>
<evidence type="ECO:0000259" key="1">
    <source>
        <dbReference type="Pfam" id="PF20020"/>
    </source>
</evidence>